<protein>
    <recommendedName>
        <fullName evidence="6">SWIM-type domain-containing protein</fullName>
    </recommendedName>
</protein>
<proteinExistence type="predicted"/>
<keyword evidence="3" id="KW-0862">Zinc</keyword>
<organism evidence="7 8">
    <name type="scientific">Dipteronia sinensis</name>
    <dbReference type="NCBI Taxonomy" id="43782"/>
    <lineage>
        <taxon>Eukaryota</taxon>
        <taxon>Viridiplantae</taxon>
        <taxon>Streptophyta</taxon>
        <taxon>Embryophyta</taxon>
        <taxon>Tracheophyta</taxon>
        <taxon>Spermatophyta</taxon>
        <taxon>Magnoliopsida</taxon>
        <taxon>eudicotyledons</taxon>
        <taxon>Gunneridae</taxon>
        <taxon>Pentapetalae</taxon>
        <taxon>rosids</taxon>
        <taxon>malvids</taxon>
        <taxon>Sapindales</taxon>
        <taxon>Sapindaceae</taxon>
        <taxon>Hippocastanoideae</taxon>
        <taxon>Acereae</taxon>
        <taxon>Dipteronia</taxon>
    </lineage>
</organism>
<dbReference type="PROSITE" id="PS50966">
    <property type="entry name" value="ZF_SWIM"/>
    <property type="match status" value="1"/>
</dbReference>
<dbReference type="Pfam" id="PF04434">
    <property type="entry name" value="SWIM"/>
    <property type="match status" value="1"/>
</dbReference>
<keyword evidence="5" id="KW-0812">Transmembrane</keyword>
<dbReference type="Proteomes" id="UP001281410">
    <property type="component" value="Unassembled WGS sequence"/>
</dbReference>
<dbReference type="EMBL" id="JANJYJ010000004">
    <property type="protein sequence ID" value="KAK3218579.1"/>
    <property type="molecule type" value="Genomic_DNA"/>
</dbReference>
<dbReference type="InterPro" id="IPR006564">
    <property type="entry name" value="Znf_PMZ"/>
</dbReference>
<dbReference type="PANTHER" id="PTHR47718:SF2">
    <property type="entry name" value="PROTEIN FAR1-RELATED SEQUENCE 5-LIKE"/>
    <property type="match status" value="1"/>
</dbReference>
<keyword evidence="2 4" id="KW-0863">Zinc-finger</keyword>
<dbReference type="AlphaFoldDB" id="A0AAE0AJF9"/>
<dbReference type="SMART" id="SM00575">
    <property type="entry name" value="ZnF_PMZ"/>
    <property type="match status" value="1"/>
</dbReference>
<evidence type="ECO:0000256" key="4">
    <source>
        <dbReference type="PROSITE-ProRule" id="PRU00325"/>
    </source>
</evidence>
<dbReference type="PANTHER" id="PTHR47718">
    <property type="entry name" value="OS01G0519700 PROTEIN"/>
    <property type="match status" value="1"/>
</dbReference>
<comment type="caution">
    <text evidence="7">The sequence shown here is derived from an EMBL/GenBank/DDBJ whole genome shotgun (WGS) entry which is preliminary data.</text>
</comment>
<feature type="transmembrane region" description="Helical" evidence="5">
    <location>
        <begin position="336"/>
        <end position="355"/>
    </location>
</feature>
<dbReference type="Pfam" id="PF10551">
    <property type="entry name" value="MULE"/>
    <property type="match status" value="1"/>
</dbReference>
<evidence type="ECO:0000256" key="5">
    <source>
        <dbReference type="SAM" id="Phobius"/>
    </source>
</evidence>
<evidence type="ECO:0000313" key="8">
    <source>
        <dbReference type="Proteomes" id="UP001281410"/>
    </source>
</evidence>
<dbReference type="InterPro" id="IPR018289">
    <property type="entry name" value="MULE_transposase_dom"/>
</dbReference>
<keyword evidence="8" id="KW-1185">Reference proteome</keyword>
<sequence>MYGGKVGFSMRREGFGKNKKYHNHPLVMQKCTHMLPSPRKMANSHAIEVDLAEEYGISLKSSYELLVKLDNEEQITNMFWADARMIIDYGQFRDVVSFDTTYKINKENRPFAVFVGLNHHRETIIFGAALMYDKWAYAYVRHEWSAGMNTTQLSESFNASLKDYLKSDLNIAQFFIYFERVVNDKHYKELEAEYDLCCRLVDIKVHVKMLTQAREFYTKAIFEEFKVKFLEAIEFSLESCVDDDGSLLHIVTKDESFKKWLVKRNSDNLLSCSCRMFEMKGVLCSHVIKVLREAMNVKDIPDQYILKDGQNKPELNMCKTCMDMRFKRTLSCNKHISIGLCALFSLGYLAGLLKVKKHIM</sequence>
<keyword evidence="5" id="KW-0472">Membrane</keyword>
<evidence type="ECO:0000313" key="7">
    <source>
        <dbReference type="EMBL" id="KAK3218579.1"/>
    </source>
</evidence>
<dbReference type="GO" id="GO:0008270">
    <property type="term" value="F:zinc ion binding"/>
    <property type="evidence" value="ECO:0007669"/>
    <property type="project" value="UniProtKB-KW"/>
</dbReference>
<accession>A0AAE0AJF9</accession>
<dbReference type="InterPro" id="IPR007527">
    <property type="entry name" value="Znf_SWIM"/>
</dbReference>
<feature type="domain" description="SWIM-type" evidence="6">
    <location>
        <begin position="257"/>
        <end position="295"/>
    </location>
</feature>
<evidence type="ECO:0000259" key="6">
    <source>
        <dbReference type="PROSITE" id="PS50966"/>
    </source>
</evidence>
<evidence type="ECO:0000256" key="3">
    <source>
        <dbReference type="ARBA" id="ARBA00022833"/>
    </source>
</evidence>
<keyword evidence="1" id="KW-0479">Metal-binding</keyword>
<reference evidence="7" key="1">
    <citation type="journal article" date="2023" name="Plant J.">
        <title>Genome sequences and population genomics provide insights into the demographic history, inbreeding, and mutation load of two 'living fossil' tree species of Dipteronia.</title>
        <authorList>
            <person name="Feng Y."/>
            <person name="Comes H.P."/>
            <person name="Chen J."/>
            <person name="Zhu S."/>
            <person name="Lu R."/>
            <person name="Zhang X."/>
            <person name="Li P."/>
            <person name="Qiu J."/>
            <person name="Olsen K.M."/>
            <person name="Qiu Y."/>
        </authorList>
    </citation>
    <scope>NUCLEOTIDE SEQUENCE</scope>
    <source>
        <strain evidence="7">NBL</strain>
    </source>
</reference>
<evidence type="ECO:0000256" key="1">
    <source>
        <dbReference type="ARBA" id="ARBA00022723"/>
    </source>
</evidence>
<evidence type="ECO:0000256" key="2">
    <source>
        <dbReference type="ARBA" id="ARBA00022771"/>
    </source>
</evidence>
<name>A0AAE0AJF9_9ROSI</name>
<keyword evidence="5" id="KW-1133">Transmembrane helix</keyword>
<gene>
    <name evidence="7" type="ORF">Dsin_012549</name>
</gene>